<reference evidence="2 3" key="1">
    <citation type="submission" date="2023-08" db="EMBL/GenBank/DDBJ databases">
        <title>Annotated Genome Sequence of Vanrija albida AlHP1.</title>
        <authorList>
            <person name="Herzog R."/>
        </authorList>
    </citation>
    <scope>NUCLEOTIDE SEQUENCE [LARGE SCALE GENOMIC DNA]</scope>
    <source>
        <strain evidence="2 3">AlHP1</strain>
    </source>
</reference>
<dbReference type="GeneID" id="95986580"/>
<evidence type="ECO:0000313" key="3">
    <source>
        <dbReference type="Proteomes" id="UP001565368"/>
    </source>
</evidence>
<dbReference type="InterPro" id="IPR012312">
    <property type="entry name" value="Hemerythrin-like"/>
</dbReference>
<proteinExistence type="predicted"/>
<dbReference type="Pfam" id="PF01814">
    <property type="entry name" value="Hemerythrin"/>
    <property type="match status" value="1"/>
</dbReference>
<gene>
    <name evidence="2" type="ORF">Q8F55_005537</name>
</gene>
<evidence type="ECO:0000313" key="2">
    <source>
        <dbReference type="EMBL" id="KAL1408724.1"/>
    </source>
</evidence>
<dbReference type="PANTHER" id="PTHR38048">
    <property type="entry name" value="EXPRESSED PROTEIN"/>
    <property type="match status" value="1"/>
</dbReference>
<dbReference type="PANTHER" id="PTHR38048:SF1">
    <property type="entry name" value="HEMERYTHRIN-LIKE DOMAIN-CONTAINING PROTEIN"/>
    <property type="match status" value="1"/>
</dbReference>
<dbReference type="CDD" id="cd12108">
    <property type="entry name" value="Hr-like"/>
    <property type="match status" value="1"/>
</dbReference>
<feature type="domain" description="Hemerythrin-like" evidence="1">
    <location>
        <begin position="31"/>
        <end position="160"/>
    </location>
</feature>
<dbReference type="Proteomes" id="UP001565368">
    <property type="component" value="Unassembled WGS sequence"/>
</dbReference>
<dbReference type="InterPro" id="IPR053206">
    <property type="entry name" value="Dimeric_xanthone_biosynth"/>
</dbReference>
<evidence type="ECO:0000259" key="1">
    <source>
        <dbReference type="Pfam" id="PF01814"/>
    </source>
</evidence>
<comment type="caution">
    <text evidence="2">The sequence shown here is derived from an EMBL/GenBank/DDBJ whole genome shotgun (WGS) entry which is preliminary data.</text>
</comment>
<sequence>MKSMLGSSGLIHTASAVPAAEKARQWNRLADGMERFHGHFRWEFDRLYNIASGGYLAEGLTLHQYLREAEQLSHHLDMHHRIEETYIFPLLAKRMPQFRDSGKSMGAHIVAHRKIHEGLDKYNNYIAEVKTNPKVYDPEKIRDIMDTFADTLFKHLEDEVKDLNGESMQKHGFKLDEIRRFPI</sequence>
<accession>A0ABR3Q1Y8</accession>
<dbReference type="EMBL" id="JBBXJM010000004">
    <property type="protein sequence ID" value="KAL1408724.1"/>
    <property type="molecule type" value="Genomic_DNA"/>
</dbReference>
<protein>
    <recommendedName>
        <fullName evidence="1">Hemerythrin-like domain-containing protein</fullName>
    </recommendedName>
</protein>
<name>A0ABR3Q1Y8_9TREE</name>
<keyword evidence="3" id="KW-1185">Reference proteome</keyword>
<organism evidence="2 3">
    <name type="scientific">Vanrija albida</name>
    <dbReference type="NCBI Taxonomy" id="181172"/>
    <lineage>
        <taxon>Eukaryota</taxon>
        <taxon>Fungi</taxon>
        <taxon>Dikarya</taxon>
        <taxon>Basidiomycota</taxon>
        <taxon>Agaricomycotina</taxon>
        <taxon>Tremellomycetes</taxon>
        <taxon>Trichosporonales</taxon>
        <taxon>Trichosporonaceae</taxon>
        <taxon>Vanrija</taxon>
    </lineage>
</organism>
<dbReference type="Gene3D" id="1.20.120.520">
    <property type="entry name" value="nmb1532 protein domain like"/>
    <property type="match status" value="1"/>
</dbReference>
<dbReference type="RefSeq" id="XP_069208668.1">
    <property type="nucleotide sequence ID" value="XM_069354026.1"/>
</dbReference>